<keyword evidence="6 14" id="KW-0418">Kinase</keyword>
<dbReference type="AlphaFoldDB" id="A0A285IZM7"/>
<evidence type="ECO:0000256" key="4">
    <source>
        <dbReference type="ARBA" id="ARBA00022679"/>
    </source>
</evidence>
<keyword evidence="3" id="KW-0597">Phosphoprotein</keyword>
<evidence type="ECO:0000259" key="11">
    <source>
        <dbReference type="Pfam" id="PF02518"/>
    </source>
</evidence>
<evidence type="ECO:0000256" key="9">
    <source>
        <dbReference type="SAM" id="MobiDB-lite"/>
    </source>
</evidence>
<dbReference type="InterPro" id="IPR036890">
    <property type="entry name" value="HATPase_C_sf"/>
</dbReference>
<dbReference type="Proteomes" id="UP000219612">
    <property type="component" value="Unassembled WGS sequence"/>
</dbReference>
<evidence type="ECO:0000256" key="6">
    <source>
        <dbReference type="ARBA" id="ARBA00022777"/>
    </source>
</evidence>
<proteinExistence type="predicted"/>
<keyword evidence="10" id="KW-1133">Transmembrane helix</keyword>
<dbReference type="Pfam" id="PF23539">
    <property type="entry name" value="DUF7134"/>
    <property type="match status" value="1"/>
</dbReference>
<keyword evidence="10" id="KW-0812">Transmembrane</keyword>
<feature type="domain" description="Histidine kinase/HSP90-like ATPase" evidence="11">
    <location>
        <begin position="283"/>
        <end position="397"/>
    </location>
</feature>
<feature type="transmembrane region" description="Helical" evidence="10">
    <location>
        <begin position="30"/>
        <end position="46"/>
    </location>
</feature>
<dbReference type="EMBL" id="OBDY01000014">
    <property type="protein sequence ID" value="SNY53505.1"/>
    <property type="molecule type" value="Genomic_DNA"/>
</dbReference>
<dbReference type="EC" id="2.7.13.3" evidence="2"/>
<evidence type="ECO:0000259" key="13">
    <source>
        <dbReference type="Pfam" id="PF23539"/>
    </source>
</evidence>
<dbReference type="PANTHER" id="PTHR24421:SF10">
    <property type="entry name" value="NITRATE_NITRITE SENSOR PROTEIN NARQ"/>
    <property type="match status" value="1"/>
</dbReference>
<feature type="transmembrane region" description="Helical" evidence="10">
    <location>
        <begin position="124"/>
        <end position="143"/>
    </location>
</feature>
<dbReference type="GO" id="GO:0000155">
    <property type="term" value="F:phosphorelay sensor kinase activity"/>
    <property type="evidence" value="ECO:0007669"/>
    <property type="project" value="InterPro"/>
</dbReference>
<evidence type="ECO:0000256" key="5">
    <source>
        <dbReference type="ARBA" id="ARBA00022741"/>
    </source>
</evidence>
<dbReference type="SUPFAM" id="SSF55874">
    <property type="entry name" value="ATPase domain of HSP90 chaperone/DNA topoisomerase II/histidine kinase"/>
    <property type="match status" value="1"/>
</dbReference>
<feature type="compositionally biased region" description="Basic and acidic residues" evidence="9">
    <location>
        <begin position="333"/>
        <end position="361"/>
    </location>
</feature>
<keyword evidence="8" id="KW-0902">Two-component regulatory system</keyword>
<evidence type="ECO:0000256" key="10">
    <source>
        <dbReference type="SAM" id="Phobius"/>
    </source>
</evidence>
<dbReference type="GO" id="GO:0046983">
    <property type="term" value="F:protein dimerization activity"/>
    <property type="evidence" value="ECO:0007669"/>
    <property type="project" value="InterPro"/>
</dbReference>
<feature type="region of interest" description="Disordered" evidence="9">
    <location>
        <begin position="320"/>
        <end position="366"/>
    </location>
</feature>
<evidence type="ECO:0000256" key="2">
    <source>
        <dbReference type="ARBA" id="ARBA00012438"/>
    </source>
</evidence>
<dbReference type="Pfam" id="PF07730">
    <property type="entry name" value="HisKA_3"/>
    <property type="match status" value="1"/>
</dbReference>
<feature type="domain" description="Signal transduction histidine kinase subgroup 3 dimerisation and phosphoacceptor" evidence="12">
    <location>
        <begin position="163"/>
        <end position="228"/>
    </location>
</feature>
<protein>
    <recommendedName>
        <fullName evidence="2">histidine kinase</fullName>
        <ecNumber evidence="2">2.7.13.3</ecNumber>
    </recommendedName>
</protein>
<feature type="domain" description="DUF7134" evidence="13">
    <location>
        <begin position="2"/>
        <end position="149"/>
    </location>
</feature>
<evidence type="ECO:0000259" key="12">
    <source>
        <dbReference type="Pfam" id="PF07730"/>
    </source>
</evidence>
<evidence type="ECO:0000313" key="14">
    <source>
        <dbReference type="EMBL" id="SNY53505.1"/>
    </source>
</evidence>
<dbReference type="InterPro" id="IPR055558">
    <property type="entry name" value="DUF7134"/>
</dbReference>
<gene>
    <name evidence="14" type="ORF">SAMN05421748_11426</name>
</gene>
<dbReference type="CDD" id="cd16917">
    <property type="entry name" value="HATPase_UhpB-NarQ-NarX-like"/>
    <property type="match status" value="1"/>
</dbReference>
<keyword evidence="10" id="KW-0472">Membrane</keyword>
<dbReference type="PANTHER" id="PTHR24421">
    <property type="entry name" value="NITRATE/NITRITE SENSOR PROTEIN NARX-RELATED"/>
    <property type="match status" value="1"/>
</dbReference>
<keyword evidence="7" id="KW-0067">ATP-binding</keyword>
<evidence type="ECO:0000256" key="8">
    <source>
        <dbReference type="ARBA" id="ARBA00023012"/>
    </source>
</evidence>
<dbReference type="Pfam" id="PF02518">
    <property type="entry name" value="HATPase_c"/>
    <property type="match status" value="1"/>
</dbReference>
<dbReference type="GO" id="GO:0016020">
    <property type="term" value="C:membrane"/>
    <property type="evidence" value="ECO:0007669"/>
    <property type="project" value="InterPro"/>
</dbReference>
<feature type="transmembrane region" description="Helical" evidence="10">
    <location>
        <begin position="93"/>
        <end position="112"/>
    </location>
</feature>
<comment type="catalytic activity">
    <reaction evidence="1">
        <text>ATP + protein L-histidine = ADP + protein N-phospho-L-histidine.</text>
        <dbReference type="EC" id="2.7.13.3"/>
    </reaction>
</comment>
<keyword evidence="5" id="KW-0547">Nucleotide-binding</keyword>
<dbReference type="Gene3D" id="3.30.565.10">
    <property type="entry name" value="Histidine kinase-like ATPase, C-terminal domain"/>
    <property type="match status" value="1"/>
</dbReference>
<evidence type="ECO:0000256" key="1">
    <source>
        <dbReference type="ARBA" id="ARBA00000085"/>
    </source>
</evidence>
<organism evidence="14 15">
    <name type="scientific">Paractinoplanes atraurantiacus</name>
    <dbReference type="NCBI Taxonomy" id="1036182"/>
    <lineage>
        <taxon>Bacteria</taxon>
        <taxon>Bacillati</taxon>
        <taxon>Actinomycetota</taxon>
        <taxon>Actinomycetes</taxon>
        <taxon>Micromonosporales</taxon>
        <taxon>Micromonosporaceae</taxon>
        <taxon>Paractinoplanes</taxon>
    </lineage>
</organism>
<accession>A0A285IZM7</accession>
<evidence type="ECO:0000256" key="7">
    <source>
        <dbReference type="ARBA" id="ARBA00022840"/>
    </source>
</evidence>
<dbReference type="InterPro" id="IPR050482">
    <property type="entry name" value="Sensor_HK_TwoCompSys"/>
</dbReference>
<evidence type="ECO:0000256" key="3">
    <source>
        <dbReference type="ARBA" id="ARBA00022553"/>
    </source>
</evidence>
<dbReference type="Gene3D" id="1.20.5.1930">
    <property type="match status" value="1"/>
</dbReference>
<dbReference type="InterPro" id="IPR011712">
    <property type="entry name" value="Sig_transdc_His_kin_sub3_dim/P"/>
</dbReference>
<keyword evidence="4" id="KW-0808">Transferase</keyword>
<name>A0A285IZM7_9ACTN</name>
<sequence length="406" mass="43127">MAIDAAPAVVVAAVTVPQLRYHAAHDDPQFGAYVLFSVLLVVPLVWRRRFPLWTFAFAAVVALTQWAADVRLAADLALLVYLYTVASRHPMRVAIVAAGVVEVGAVLAAVRWPESGSWAGTGSWAETFLLLSGPVVAALLLGVTARQRREALSAAVQRAAVAERTRIAAEMHDIIAHSLAVMVTLSEGAVRKQAREPQRAGEAMRQVAATGRQALTETRRLLGLLHEAPALDDRLPQPYPVQPRHPQPGLAQLGDLLDQVRSTGLTVESAVTDTADGMPPGAELAVYRIVQEALTNTLKHAIAPCRISVTVTRGPTSVTVDVHDDGASPSARASERISEHAAERTTSRPSERASDGVEGRTKGGHGIVGMRERAAVYAGTVTAGPDPRGGWRVHADLVLPAEAAAR</sequence>
<dbReference type="GO" id="GO:0005524">
    <property type="term" value="F:ATP binding"/>
    <property type="evidence" value="ECO:0007669"/>
    <property type="project" value="UniProtKB-KW"/>
</dbReference>
<reference evidence="14 15" key="1">
    <citation type="submission" date="2017-09" db="EMBL/GenBank/DDBJ databases">
        <authorList>
            <person name="Ehlers B."/>
            <person name="Leendertz F.H."/>
        </authorList>
    </citation>
    <scope>NUCLEOTIDE SEQUENCE [LARGE SCALE GENOMIC DNA]</scope>
    <source>
        <strain evidence="14 15">CGMCC 4.6857</strain>
    </source>
</reference>
<evidence type="ECO:0000313" key="15">
    <source>
        <dbReference type="Proteomes" id="UP000219612"/>
    </source>
</evidence>
<keyword evidence="15" id="KW-1185">Reference proteome</keyword>
<dbReference type="InterPro" id="IPR003594">
    <property type="entry name" value="HATPase_dom"/>
</dbReference>